<evidence type="ECO:0000313" key="1">
    <source>
        <dbReference type="EMBL" id="SPD74316.1"/>
    </source>
</evidence>
<dbReference type="Gene3D" id="3.90.1720.10">
    <property type="entry name" value="endopeptidase domain like (from Nostoc punctiforme)"/>
    <property type="match status" value="1"/>
</dbReference>
<sequence>MPFFNDLLQKPFRYGAQGSDFLGCYGLAKTVLRRYGIPLIEVNTEDFELNHDVIMQFQHDVLRAHVYPYSMNKDKMKMPTIRKRDGNILQFKDLASVIVMHHVFNSEDWVTIDRPEESVLGIFNAKVLRSNIPHLSVFITNCEFIHSCPPKGVQLEFLPRSPWREHLVSLHRFIGKRLDDQ</sequence>
<proteinExistence type="predicted"/>
<accession>A0A445MXV0</accession>
<evidence type="ECO:0008006" key="2">
    <source>
        <dbReference type="Google" id="ProtNLM"/>
    </source>
</evidence>
<organism evidence="1">
    <name type="scientific">uncultured Desulfobacterium sp</name>
    <dbReference type="NCBI Taxonomy" id="201089"/>
    <lineage>
        <taxon>Bacteria</taxon>
        <taxon>Pseudomonadati</taxon>
        <taxon>Thermodesulfobacteriota</taxon>
        <taxon>Desulfobacteria</taxon>
        <taxon>Desulfobacterales</taxon>
        <taxon>Desulfobacteriaceae</taxon>
        <taxon>Desulfobacterium</taxon>
        <taxon>environmental samples</taxon>
    </lineage>
</organism>
<dbReference type="EMBL" id="OJIN01000146">
    <property type="protein sequence ID" value="SPD74316.1"/>
    <property type="molecule type" value="Genomic_DNA"/>
</dbReference>
<protein>
    <recommendedName>
        <fullName evidence="2">NlpC/P60 domain-containing protein</fullName>
    </recommendedName>
</protein>
<dbReference type="AlphaFoldDB" id="A0A445MXV0"/>
<gene>
    <name evidence="1" type="ORF">PITCH_A230002</name>
</gene>
<name>A0A445MXV0_9BACT</name>
<reference evidence="1" key="1">
    <citation type="submission" date="2018-01" db="EMBL/GenBank/DDBJ databases">
        <authorList>
            <person name="Regsiter A."/>
            <person name="William W."/>
        </authorList>
    </citation>
    <scope>NUCLEOTIDE SEQUENCE</scope>
    <source>
        <strain evidence="1">TRIP AH-1</strain>
    </source>
</reference>